<name>A0A4D9E7X5_9SAUR</name>
<dbReference type="PANTHER" id="PTHR13516:SF5">
    <property type="entry name" value="RIBONUCLEASE P PROTEIN SUBUNIT P25"/>
    <property type="match status" value="1"/>
</dbReference>
<evidence type="ECO:0000256" key="2">
    <source>
        <dbReference type="ARBA" id="ARBA00008018"/>
    </source>
</evidence>
<dbReference type="GO" id="GO:0007229">
    <property type="term" value="P:integrin-mediated signaling pathway"/>
    <property type="evidence" value="ECO:0007669"/>
    <property type="project" value="UniProtKB-KW"/>
</dbReference>
<evidence type="ECO:0000313" key="6">
    <source>
        <dbReference type="Proteomes" id="UP000297703"/>
    </source>
</evidence>
<dbReference type="AlphaFoldDB" id="A0A4D9E7X5"/>
<dbReference type="Gene3D" id="3.30.110.20">
    <property type="entry name" value="Alba-like domain"/>
    <property type="match status" value="1"/>
</dbReference>
<dbReference type="SUPFAM" id="SSF82704">
    <property type="entry name" value="AlbA-like"/>
    <property type="match status" value="1"/>
</dbReference>
<dbReference type="OrthoDB" id="424402at2759"/>
<dbReference type="Proteomes" id="UP000297703">
    <property type="component" value="Unassembled WGS sequence"/>
</dbReference>
<comment type="caution">
    <text evidence="5">The sequence shown here is derived from an EMBL/GenBank/DDBJ whole genome shotgun (WGS) entry which is preliminary data.</text>
</comment>
<dbReference type="InterPro" id="IPR002775">
    <property type="entry name" value="DNA/RNA-bd_Alba-like"/>
</dbReference>
<dbReference type="InterPro" id="IPR036882">
    <property type="entry name" value="Alba-like_dom_sf"/>
</dbReference>
<keyword evidence="6" id="KW-1185">Reference proteome</keyword>
<organism evidence="5 6">
    <name type="scientific">Platysternon megacephalum</name>
    <name type="common">big-headed turtle</name>
    <dbReference type="NCBI Taxonomy" id="55544"/>
    <lineage>
        <taxon>Eukaryota</taxon>
        <taxon>Metazoa</taxon>
        <taxon>Chordata</taxon>
        <taxon>Craniata</taxon>
        <taxon>Vertebrata</taxon>
        <taxon>Euteleostomi</taxon>
        <taxon>Archelosauria</taxon>
        <taxon>Testudinata</taxon>
        <taxon>Testudines</taxon>
        <taxon>Cryptodira</taxon>
        <taxon>Durocryptodira</taxon>
        <taxon>Testudinoidea</taxon>
        <taxon>Platysternidae</taxon>
        <taxon>Platysternon</taxon>
    </lineage>
</organism>
<gene>
    <name evidence="5" type="ORF">DR999_PMT14524</name>
</gene>
<evidence type="ECO:0000259" key="4">
    <source>
        <dbReference type="Pfam" id="PF01918"/>
    </source>
</evidence>
<dbReference type="GO" id="GO:0001682">
    <property type="term" value="P:tRNA 5'-leader removal"/>
    <property type="evidence" value="ECO:0007669"/>
    <property type="project" value="TreeGrafter"/>
</dbReference>
<dbReference type="GO" id="GO:0000172">
    <property type="term" value="C:ribonuclease MRP complex"/>
    <property type="evidence" value="ECO:0007669"/>
    <property type="project" value="TreeGrafter"/>
</dbReference>
<evidence type="ECO:0000256" key="3">
    <source>
        <dbReference type="ARBA" id="ARBA00023242"/>
    </source>
</evidence>
<evidence type="ECO:0000313" key="5">
    <source>
        <dbReference type="EMBL" id="TFK03120.1"/>
    </source>
</evidence>
<evidence type="ECO:0000256" key="1">
    <source>
        <dbReference type="ARBA" id="ARBA00004123"/>
    </source>
</evidence>
<dbReference type="GO" id="GO:0003723">
    <property type="term" value="F:RNA binding"/>
    <property type="evidence" value="ECO:0007669"/>
    <property type="project" value="TreeGrafter"/>
</dbReference>
<dbReference type="Pfam" id="PF01918">
    <property type="entry name" value="Alba"/>
    <property type="match status" value="1"/>
</dbReference>
<proteinExistence type="inferred from homology"/>
<comment type="subcellular location">
    <subcellularLocation>
        <location evidence="1">Nucleus</location>
    </subcellularLocation>
</comment>
<accession>A0A4D9E7X5</accession>
<protein>
    <submittedName>
        <fullName evidence="5">Disintegrin and metalloproteinase domain-containing protein 20-like</fullName>
    </submittedName>
</protein>
<keyword evidence="5" id="KW-0401">Integrin</keyword>
<dbReference type="EMBL" id="QXTE01000167">
    <property type="protein sequence ID" value="TFK03120.1"/>
    <property type="molecule type" value="Genomic_DNA"/>
</dbReference>
<sequence>MAAKGVESTPMPPVAQSRMENFRKVKTSEQDSPLPFPDLPPGVVEMKVKEGSKIRNLMGFAMTRMELRGTRQIVFSGCGRAVTKTITCVEIMKRKLGGLHQVTKVRYKTLLEVWENKDPQPDGQVENLTVHKNVPSICILLSKDPLDPSEMGYQPPEPRDGLWAEDGAIEEDRLSSPPQGVKRPLALPHGELANKKMQVQVPESQKGLGTMDYMLDYHH</sequence>
<feature type="domain" description="DNA/RNA-binding protein Alba-like" evidence="4">
    <location>
        <begin position="45"/>
        <end position="108"/>
    </location>
</feature>
<reference evidence="5 6" key="1">
    <citation type="submission" date="2019-04" db="EMBL/GenBank/DDBJ databases">
        <title>Draft genome of the big-headed turtle Platysternon megacephalum.</title>
        <authorList>
            <person name="Gong S."/>
        </authorList>
    </citation>
    <scope>NUCLEOTIDE SEQUENCE [LARGE SCALE GENOMIC DNA]</scope>
    <source>
        <strain evidence="5">DO16091913</strain>
        <tissue evidence="5">Muscle</tissue>
    </source>
</reference>
<dbReference type="GO" id="GO:0005634">
    <property type="term" value="C:nucleus"/>
    <property type="evidence" value="ECO:0007669"/>
    <property type="project" value="UniProtKB-SubCell"/>
</dbReference>
<comment type="similarity">
    <text evidence="2">Belongs to the histone-like Alba family.</text>
</comment>
<dbReference type="InterPro" id="IPR051958">
    <property type="entry name" value="Alba-like_NAB"/>
</dbReference>
<dbReference type="STRING" id="55544.A0A4D9E7X5"/>
<reference evidence="5 6" key="2">
    <citation type="submission" date="2019-04" db="EMBL/GenBank/DDBJ databases">
        <title>The genome sequence of big-headed turtle.</title>
        <authorList>
            <person name="Gong S."/>
        </authorList>
    </citation>
    <scope>NUCLEOTIDE SEQUENCE [LARGE SCALE GENOMIC DNA]</scope>
    <source>
        <strain evidence="5">DO16091913</strain>
        <tissue evidence="5">Muscle</tissue>
    </source>
</reference>
<dbReference type="PANTHER" id="PTHR13516">
    <property type="entry name" value="RIBONUCLEASE P SUBUNIT P25"/>
    <property type="match status" value="1"/>
</dbReference>
<keyword evidence="3" id="KW-0539">Nucleus</keyword>